<comment type="catalytic activity">
    <reaction evidence="1">
        <text>S-ubiquitinyl-[E2 ubiquitin-conjugating enzyme]-L-cysteine + [acceptor protein]-L-lysine = [E2 ubiquitin-conjugating enzyme]-L-cysteine + N(6)-ubiquitinyl-[acceptor protein]-L-lysine.</text>
        <dbReference type="EC" id="2.3.2.27"/>
    </reaction>
</comment>
<dbReference type="EC" id="2.3.2.27" evidence="4"/>
<feature type="domain" description="RING-type" evidence="15">
    <location>
        <begin position="119"/>
        <end position="161"/>
    </location>
</feature>
<dbReference type="Proteomes" id="UP000729402">
    <property type="component" value="Unassembled WGS sequence"/>
</dbReference>
<dbReference type="GO" id="GO:0061630">
    <property type="term" value="F:ubiquitin protein ligase activity"/>
    <property type="evidence" value="ECO:0007669"/>
    <property type="project" value="UniProtKB-EC"/>
</dbReference>
<evidence type="ECO:0000256" key="10">
    <source>
        <dbReference type="ARBA" id="ARBA00022833"/>
    </source>
</evidence>
<evidence type="ECO:0000259" key="15">
    <source>
        <dbReference type="PROSITE" id="PS50089"/>
    </source>
</evidence>
<dbReference type="GO" id="GO:0016567">
    <property type="term" value="P:protein ubiquitination"/>
    <property type="evidence" value="ECO:0007669"/>
    <property type="project" value="InterPro"/>
</dbReference>
<evidence type="ECO:0000256" key="14">
    <source>
        <dbReference type="SAM" id="Phobius"/>
    </source>
</evidence>
<evidence type="ECO:0000256" key="1">
    <source>
        <dbReference type="ARBA" id="ARBA00000900"/>
    </source>
</evidence>
<comment type="pathway">
    <text evidence="3">Protein modification; protein ubiquitination.</text>
</comment>
<evidence type="ECO:0000256" key="9">
    <source>
        <dbReference type="ARBA" id="ARBA00022786"/>
    </source>
</evidence>
<name>A0A8J5VVV5_ZIZPA</name>
<reference evidence="16" key="1">
    <citation type="journal article" date="2021" name="bioRxiv">
        <title>Whole Genome Assembly and Annotation of Northern Wild Rice, Zizania palustris L., Supports a Whole Genome Duplication in the Zizania Genus.</title>
        <authorList>
            <person name="Haas M."/>
            <person name="Kono T."/>
            <person name="Macchietto M."/>
            <person name="Millas R."/>
            <person name="McGilp L."/>
            <person name="Shao M."/>
            <person name="Duquette J."/>
            <person name="Hirsch C.N."/>
            <person name="Kimball J."/>
        </authorList>
    </citation>
    <scope>NUCLEOTIDE SEQUENCE</scope>
    <source>
        <tissue evidence="16">Fresh leaf tissue</tissue>
    </source>
</reference>
<evidence type="ECO:0000256" key="11">
    <source>
        <dbReference type="ARBA" id="ARBA00022989"/>
    </source>
</evidence>
<proteinExistence type="predicted"/>
<sequence length="311" mass="34282">MDAPPAFPSSSPAPASSSNASFPMVVITVVGILAAFALLASYYAFVTKCQLLRGLWSTRSPPWRARRRGEREPSVIRTVVNEDRGLGMPFIRMLPVVKFTAAACGDGAGVTPRISVSECAVCLSEFVERERVRLLPNCSHAFHIDCIDTWLQGNARCPFCRSDVTLPFTPAASARLTSTRTAPNHRASCSYDDQDADADADVDVERARRHRPPDELIIANSIVIEVRGEHESWASHGASPVAASNGRRLSRIKPAESLGDEAIDTRKKYTDEFAVQPLRRSLSMDSSCIKQLYVSVQEEFQFQFLAQRQPV</sequence>
<dbReference type="PANTHER" id="PTHR46913">
    <property type="entry name" value="RING-H2 FINGER PROTEIN ATL16"/>
    <property type="match status" value="1"/>
</dbReference>
<evidence type="ECO:0000256" key="8">
    <source>
        <dbReference type="ARBA" id="ARBA00022771"/>
    </source>
</evidence>
<keyword evidence="11 14" id="KW-1133">Transmembrane helix</keyword>
<keyword evidence="7" id="KW-0479">Metal-binding</keyword>
<evidence type="ECO:0000256" key="13">
    <source>
        <dbReference type="PROSITE-ProRule" id="PRU00175"/>
    </source>
</evidence>
<keyword evidence="17" id="KW-1185">Reference proteome</keyword>
<keyword evidence="12 14" id="KW-0472">Membrane</keyword>
<evidence type="ECO:0000256" key="2">
    <source>
        <dbReference type="ARBA" id="ARBA00004167"/>
    </source>
</evidence>
<feature type="transmembrane region" description="Helical" evidence="14">
    <location>
        <begin position="20"/>
        <end position="45"/>
    </location>
</feature>
<dbReference type="PROSITE" id="PS50089">
    <property type="entry name" value="ZF_RING_2"/>
    <property type="match status" value="1"/>
</dbReference>
<dbReference type="InterPro" id="IPR044600">
    <property type="entry name" value="ATL1/ATL16-like"/>
</dbReference>
<dbReference type="PANTHER" id="PTHR46913:SF1">
    <property type="entry name" value="RING-H2 FINGER PROTEIN ATL16"/>
    <property type="match status" value="1"/>
</dbReference>
<protein>
    <recommendedName>
        <fullName evidence="4">RING-type E3 ubiquitin transferase</fullName>
        <ecNumber evidence="4">2.3.2.27</ecNumber>
    </recommendedName>
</protein>
<dbReference type="SMART" id="SM01197">
    <property type="entry name" value="FANCL_C"/>
    <property type="match status" value="1"/>
</dbReference>
<dbReference type="FunFam" id="3.30.40.10:FF:000456">
    <property type="entry name" value="RING-H2 finger protein ATL16"/>
    <property type="match status" value="1"/>
</dbReference>
<evidence type="ECO:0000256" key="7">
    <source>
        <dbReference type="ARBA" id="ARBA00022723"/>
    </source>
</evidence>
<reference evidence="16" key="2">
    <citation type="submission" date="2021-02" db="EMBL/GenBank/DDBJ databases">
        <authorList>
            <person name="Kimball J.A."/>
            <person name="Haas M.W."/>
            <person name="Macchietto M."/>
            <person name="Kono T."/>
            <person name="Duquette J."/>
            <person name="Shao M."/>
        </authorList>
    </citation>
    <scope>NUCLEOTIDE SEQUENCE</scope>
    <source>
        <tissue evidence="16">Fresh leaf tissue</tissue>
    </source>
</reference>
<dbReference type="EMBL" id="JAAALK010000283">
    <property type="protein sequence ID" value="KAG8073471.1"/>
    <property type="molecule type" value="Genomic_DNA"/>
</dbReference>
<evidence type="ECO:0000256" key="4">
    <source>
        <dbReference type="ARBA" id="ARBA00012483"/>
    </source>
</evidence>
<organism evidence="16 17">
    <name type="scientific">Zizania palustris</name>
    <name type="common">Northern wild rice</name>
    <dbReference type="NCBI Taxonomy" id="103762"/>
    <lineage>
        <taxon>Eukaryota</taxon>
        <taxon>Viridiplantae</taxon>
        <taxon>Streptophyta</taxon>
        <taxon>Embryophyta</taxon>
        <taxon>Tracheophyta</taxon>
        <taxon>Spermatophyta</taxon>
        <taxon>Magnoliopsida</taxon>
        <taxon>Liliopsida</taxon>
        <taxon>Poales</taxon>
        <taxon>Poaceae</taxon>
        <taxon>BOP clade</taxon>
        <taxon>Oryzoideae</taxon>
        <taxon>Oryzeae</taxon>
        <taxon>Zizaniinae</taxon>
        <taxon>Zizania</taxon>
    </lineage>
</organism>
<evidence type="ECO:0000256" key="3">
    <source>
        <dbReference type="ARBA" id="ARBA00004906"/>
    </source>
</evidence>
<evidence type="ECO:0000256" key="6">
    <source>
        <dbReference type="ARBA" id="ARBA00022692"/>
    </source>
</evidence>
<keyword evidence="10" id="KW-0862">Zinc</keyword>
<accession>A0A8J5VVV5</accession>
<dbReference type="OrthoDB" id="8062037at2759"/>
<comment type="subcellular location">
    <subcellularLocation>
        <location evidence="2">Membrane</location>
        <topology evidence="2">Single-pass membrane protein</topology>
    </subcellularLocation>
</comment>
<keyword evidence="8 13" id="KW-0863">Zinc-finger</keyword>
<gene>
    <name evidence="16" type="ORF">GUJ93_ZPchr0006g43083</name>
</gene>
<dbReference type="SMART" id="SM00184">
    <property type="entry name" value="RING"/>
    <property type="match status" value="1"/>
</dbReference>
<dbReference type="InterPro" id="IPR001841">
    <property type="entry name" value="Znf_RING"/>
</dbReference>
<dbReference type="AlphaFoldDB" id="A0A8J5VVV5"/>
<evidence type="ECO:0000313" key="16">
    <source>
        <dbReference type="EMBL" id="KAG8073471.1"/>
    </source>
</evidence>
<dbReference type="Pfam" id="PF13639">
    <property type="entry name" value="zf-RING_2"/>
    <property type="match status" value="1"/>
</dbReference>
<keyword evidence="6 14" id="KW-0812">Transmembrane</keyword>
<dbReference type="GO" id="GO:0016020">
    <property type="term" value="C:membrane"/>
    <property type="evidence" value="ECO:0007669"/>
    <property type="project" value="UniProtKB-SubCell"/>
</dbReference>
<dbReference type="CDD" id="cd16461">
    <property type="entry name" value="RING-H2_EL5-like"/>
    <property type="match status" value="1"/>
</dbReference>
<evidence type="ECO:0000256" key="12">
    <source>
        <dbReference type="ARBA" id="ARBA00023136"/>
    </source>
</evidence>
<evidence type="ECO:0000313" key="17">
    <source>
        <dbReference type="Proteomes" id="UP000729402"/>
    </source>
</evidence>
<keyword evidence="9" id="KW-0833">Ubl conjugation pathway</keyword>
<evidence type="ECO:0000256" key="5">
    <source>
        <dbReference type="ARBA" id="ARBA00022679"/>
    </source>
</evidence>
<dbReference type="GO" id="GO:0008270">
    <property type="term" value="F:zinc ion binding"/>
    <property type="evidence" value="ECO:0007669"/>
    <property type="project" value="UniProtKB-KW"/>
</dbReference>
<comment type="caution">
    <text evidence="16">The sequence shown here is derived from an EMBL/GenBank/DDBJ whole genome shotgun (WGS) entry which is preliminary data.</text>
</comment>
<keyword evidence="5" id="KW-0808">Transferase</keyword>